<dbReference type="GeneID" id="39875045"/>
<dbReference type="OrthoDB" id="365009at2759"/>
<comment type="caution">
    <text evidence="1">The sequence shown here is derived from an EMBL/GenBank/DDBJ whole genome shotgun (WGS) entry which is preliminary data.</text>
</comment>
<organism evidence="1 2">
    <name type="scientific">Babesia ovata</name>
    <dbReference type="NCBI Taxonomy" id="189622"/>
    <lineage>
        <taxon>Eukaryota</taxon>
        <taxon>Sar</taxon>
        <taxon>Alveolata</taxon>
        <taxon>Apicomplexa</taxon>
        <taxon>Aconoidasida</taxon>
        <taxon>Piroplasmida</taxon>
        <taxon>Babesiidae</taxon>
        <taxon>Babesia</taxon>
    </lineage>
</organism>
<proteinExistence type="predicted"/>
<dbReference type="EMBL" id="BDSA01000003">
    <property type="protein sequence ID" value="GBE61275.1"/>
    <property type="molecule type" value="Genomic_DNA"/>
</dbReference>
<dbReference type="VEuPathDB" id="PiroplasmaDB:BOVATA_027680"/>
<dbReference type="Proteomes" id="UP000236319">
    <property type="component" value="Unassembled WGS sequence"/>
</dbReference>
<accession>A0A2H6KE58</accession>
<sequence>MVFARRLSAKKARFTCKKLAFLEVQRFQREEYGRWLTRRKRAERVLFLPSVKDEVGELSAESMQQILHQGSAFHFSKDLVVERQDSLHHLLFGGVFNVRRLETIDLVLLASVLTKLPSTNNALLSRALVQCDLRFDSLSLSEVAQLSFLIRDLPESLKEPFSRQWLPKVARLLRRLNSDSVGANLSSLAKLSYAISHFAPHLRESLFVLLSSLDVGDIPNAQLFSRDCSLVCQSMSASGVVNYDFLRDSSQFYESQLNQTVESLTGRLRRRQVLSGHNVVFDLEDGGVESAVDIDHLLIFLSTCERFGYHNRTLLQTFNSYVDCCSLVFVNECRAADHYRRHGSRTPNQLTKKFAEAVRGGQYKHPVGGKQQLQKLLKDLLASLATDKDGYWCLDAVHSIGTKYVTQRRNFARFLDFIIRNVNKDLLTTSEKAALHELCRSYQPFHCELTAQLGALTKDNRSHTTTQPQVQLCDDKGSEVVSVDPRNVASIVTSFREAYTSYVANGRPESLATLASLFPVLAKKLPDVVCWDCVWQMLHVIAVSRCVDMLPLVRSFLEESFLGYHPLSQAAGDASSVMSHLLDSEDTTEGHLLYLDSCVRIVELLLEADLSRDYADLHIFGHFFELLTKVSHTLERDKGGRDEDRRLLVERLRSQLERYLVKFSEVKRCLQEVEVPRPVYVQVLGGIYRHCGLDSLPGAMSAEKAVELLRSLCVAEDTAFISKNATLIRHILFQGCLVP</sequence>
<name>A0A2H6KE58_9APIC</name>
<dbReference type="AlphaFoldDB" id="A0A2H6KE58"/>
<keyword evidence="2" id="KW-1185">Reference proteome</keyword>
<gene>
    <name evidence="1" type="ORF">BOVATA_027680</name>
</gene>
<reference evidence="1 2" key="1">
    <citation type="journal article" date="2017" name="BMC Genomics">
        <title>Whole-genome assembly of Babesia ovata and comparative genomics between closely related pathogens.</title>
        <authorList>
            <person name="Yamagishi J."/>
            <person name="Asada M."/>
            <person name="Hakimi H."/>
            <person name="Tanaka T.Q."/>
            <person name="Sugimoto C."/>
            <person name="Kawazu S."/>
        </authorList>
    </citation>
    <scope>NUCLEOTIDE SEQUENCE [LARGE SCALE GENOMIC DNA]</scope>
    <source>
        <strain evidence="1 2">Miyake</strain>
    </source>
</reference>
<dbReference type="RefSeq" id="XP_028867518.1">
    <property type="nucleotide sequence ID" value="XM_029011685.1"/>
</dbReference>
<evidence type="ECO:0000313" key="2">
    <source>
        <dbReference type="Proteomes" id="UP000236319"/>
    </source>
</evidence>
<protein>
    <submittedName>
        <fullName evidence="1">Non-canonical purine NTP pyrophosphatase, putative</fullName>
    </submittedName>
</protein>
<evidence type="ECO:0000313" key="1">
    <source>
        <dbReference type="EMBL" id="GBE61275.1"/>
    </source>
</evidence>